<evidence type="ECO:0000313" key="1">
    <source>
        <dbReference type="EMBL" id="MFC5505879.1"/>
    </source>
</evidence>
<dbReference type="RefSeq" id="WP_068203635.1">
    <property type="nucleotide sequence ID" value="NZ_JBHSLU010000025.1"/>
</dbReference>
<organism evidence="1 2">
    <name type="scientific">Bosea massiliensis</name>
    <dbReference type="NCBI Taxonomy" id="151419"/>
    <lineage>
        <taxon>Bacteria</taxon>
        <taxon>Pseudomonadati</taxon>
        <taxon>Pseudomonadota</taxon>
        <taxon>Alphaproteobacteria</taxon>
        <taxon>Hyphomicrobiales</taxon>
        <taxon>Boseaceae</taxon>
        <taxon>Bosea</taxon>
    </lineage>
</organism>
<comment type="caution">
    <text evidence="1">The sequence shown here is derived from an EMBL/GenBank/DDBJ whole genome shotgun (WGS) entry which is preliminary data.</text>
</comment>
<sequence>MAFEIRPNTASAFTPREKGEFEFTGNGDIDGEKYAVSVKEAYSGNGRSGKFTSRKVKFEGAETKLIFEGTVFDRRIDNNGNAKVLNEKAPVWTGNVSCQINHELTVTKEVSIWEKVGGKSGLYLSMGIRDKGERPAPQAAQPEMADPF</sequence>
<dbReference type="EMBL" id="JBHSLU010000025">
    <property type="protein sequence ID" value="MFC5505879.1"/>
    <property type="molecule type" value="Genomic_DNA"/>
</dbReference>
<proteinExistence type="predicted"/>
<name>A0ABW0P264_9HYPH</name>
<dbReference type="Proteomes" id="UP001596060">
    <property type="component" value="Unassembled WGS sequence"/>
</dbReference>
<protein>
    <submittedName>
        <fullName evidence="1">Uncharacterized protein</fullName>
    </submittedName>
</protein>
<keyword evidence="2" id="KW-1185">Reference proteome</keyword>
<evidence type="ECO:0000313" key="2">
    <source>
        <dbReference type="Proteomes" id="UP001596060"/>
    </source>
</evidence>
<reference evidence="2" key="1">
    <citation type="journal article" date="2019" name="Int. J. Syst. Evol. Microbiol.">
        <title>The Global Catalogue of Microorganisms (GCM) 10K type strain sequencing project: providing services to taxonomists for standard genome sequencing and annotation.</title>
        <authorList>
            <consortium name="The Broad Institute Genomics Platform"/>
            <consortium name="The Broad Institute Genome Sequencing Center for Infectious Disease"/>
            <person name="Wu L."/>
            <person name="Ma J."/>
        </authorList>
    </citation>
    <scope>NUCLEOTIDE SEQUENCE [LARGE SCALE GENOMIC DNA]</scope>
    <source>
        <strain evidence="2">CCUG 43117</strain>
    </source>
</reference>
<accession>A0ABW0P264</accession>
<gene>
    <name evidence="1" type="ORF">ACFPN9_11475</name>
</gene>